<dbReference type="InterPro" id="IPR010520">
    <property type="entry name" value="FrsA-like"/>
</dbReference>
<dbReference type="EMBL" id="JAHLFE010000095">
    <property type="protein sequence ID" value="MBU3844185.1"/>
    <property type="molecule type" value="Genomic_DNA"/>
</dbReference>
<reference evidence="2" key="1">
    <citation type="journal article" date="2021" name="PeerJ">
        <title>Extensive microbial diversity within the chicken gut microbiome revealed by metagenomics and culture.</title>
        <authorList>
            <person name="Gilroy R."/>
            <person name="Ravi A."/>
            <person name="Getino M."/>
            <person name="Pursley I."/>
            <person name="Horton D.L."/>
            <person name="Alikhan N.F."/>
            <person name="Baker D."/>
            <person name="Gharbi K."/>
            <person name="Hall N."/>
            <person name="Watson M."/>
            <person name="Adriaenssens E.M."/>
            <person name="Foster-Nyarko E."/>
            <person name="Jarju S."/>
            <person name="Secka A."/>
            <person name="Antonio M."/>
            <person name="Oren A."/>
            <person name="Chaudhuri R.R."/>
            <person name="La Ragione R."/>
            <person name="Hildebrand F."/>
            <person name="Pallen M.J."/>
        </authorList>
    </citation>
    <scope>NUCLEOTIDE SEQUENCE</scope>
    <source>
        <strain evidence="2">378</strain>
    </source>
</reference>
<dbReference type="AlphaFoldDB" id="A0A948TFN6"/>
<dbReference type="SUPFAM" id="SSF53474">
    <property type="entry name" value="alpha/beta-Hydrolases"/>
    <property type="match status" value="1"/>
</dbReference>
<dbReference type="InterPro" id="IPR029058">
    <property type="entry name" value="AB_hydrolase_fold"/>
</dbReference>
<gene>
    <name evidence="2" type="ORF">H9847_04850</name>
</gene>
<dbReference type="InterPro" id="IPR050261">
    <property type="entry name" value="FrsA_esterase"/>
</dbReference>
<evidence type="ECO:0000313" key="2">
    <source>
        <dbReference type="EMBL" id="MBU3844185.1"/>
    </source>
</evidence>
<dbReference type="Gene3D" id="3.40.50.1820">
    <property type="entry name" value="alpha/beta hydrolase"/>
    <property type="match status" value="1"/>
</dbReference>
<name>A0A948TFN6_9GAMM</name>
<dbReference type="Pfam" id="PF06500">
    <property type="entry name" value="FrsA-like"/>
    <property type="match status" value="1"/>
</dbReference>
<proteinExistence type="predicted"/>
<organism evidence="2 3">
    <name type="scientific">Candidatus Anaerobiospirillum pullicola</name>
    <dbReference type="NCBI Taxonomy" id="2838451"/>
    <lineage>
        <taxon>Bacteria</taxon>
        <taxon>Pseudomonadati</taxon>
        <taxon>Pseudomonadota</taxon>
        <taxon>Gammaproteobacteria</taxon>
        <taxon>Aeromonadales</taxon>
        <taxon>Succinivibrionaceae</taxon>
        <taxon>Anaerobiospirillum</taxon>
    </lineage>
</organism>
<evidence type="ECO:0000256" key="1">
    <source>
        <dbReference type="ARBA" id="ARBA00022801"/>
    </source>
</evidence>
<keyword evidence="1 2" id="KW-0378">Hydrolase</keyword>
<evidence type="ECO:0000313" key="3">
    <source>
        <dbReference type="Proteomes" id="UP000733611"/>
    </source>
</evidence>
<dbReference type="PANTHER" id="PTHR22946:SF4">
    <property type="entry name" value="ESTERASE FRSA"/>
    <property type="match status" value="1"/>
</dbReference>
<sequence length="427" mass="48300">MSEDSASDLNLSEVLFKPRHDYIETSIISNSGCPLPDLGDGFHLMGSHFRALWYRPLNRFSWVYLGANCLDVDEALSHIVMSTNKRTREQCFDTVEQYGPGNWIYEFSNIAQRRIRQATQNEEEGDLVLASHNYRMASRYFAIASYPNLKGDTLAAQAALLGRRAYRKIFNDEKVYGHYSEETFTVDGNKITGFLHSVNNTDMQPCVIVMTSYGATSTDYYRLFSDYLRKLGIAIFVIDMPGMGASERLELNPHSGSDLLEAAIKHLKEHVPYVDSSALGAIGFHFGANAVVRLCVMHPEYFKAIATVSPALHSAFVDQDLLNSMSLAARSSLANRLNLDASSWETIVPQMQIMSLKKQGLLSFSSRLKTDCLSLFMPIDLKFNDDHELIDHTFTNNINIVFKKMRVAEIAPKIFYNISEFFRDKLL</sequence>
<protein>
    <submittedName>
        <fullName evidence="2">Alpha/beta hydrolase</fullName>
    </submittedName>
</protein>
<dbReference type="Proteomes" id="UP000733611">
    <property type="component" value="Unassembled WGS sequence"/>
</dbReference>
<comment type="caution">
    <text evidence="2">The sequence shown here is derived from an EMBL/GenBank/DDBJ whole genome shotgun (WGS) entry which is preliminary data.</text>
</comment>
<reference evidence="2" key="2">
    <citation type="submission" date="2021-04" db="EMBL/GenBank/DDBJ databases">
        <authorList>
            <person name="Gilroy R."/>
        </authorList>
    </citation>
    <scope>NUCLEOTIDE SEQUENCE</scope>
    <source>
        <strain evidence="2">378</strain>
    </source>
</reference>
<accession>A0A948TFN6</accession>
<dbReference type="PANTHER" id="PTHR22946">
    <property type="entry name" value="DIENELACTONE HYDROLASE DOMAIN-CONTAINING PROTEIN-RELATED"/>
    <property type="match status" value="1"/>
</dbReference>
<dbReference type="GO" id="GO:0016787">
    <property type="term" value="F:hydrolase activity"/>
    <property type="evidence" value="ECO:0007669"/>
    <property type="project" value="UniProtKB-KW"/>
</dbReference>